<comment type="caution">
    <text evidence="9">The sequence shown here is derived from an EMBL/GenBank/DDBJ whole genome shotgun (WGS) entry which is preliminary data.</text>
</comment>
<comment type="subcellular location">
    <subcellularLocation>
        <location evidence="1">Membrane</location>
    </subcellularLocation>
</comment>
<accession>A0A9Q0DR37</accession>
<dbReference type="InterPro" id="IPR002126">
    <property type="entry name" value="Cadherin-like_dom"/>
</dbReference>
<dbReference type="CDD" id="cd11304">
    <property type="entry name" value="Cadherin_repeat"/>
    <property type="match status" value="3"/>
</dbReference>
<dbReference type="FunFam" id="2.60.40.60:FF:000157">
    <property type="entry name" value="Neural-cadherin"/>
    <property type="match status" value="1"/>
</dbReference>
<dbReference type="OrthoDB" id="6252479at2759"/>
<dbReference type="SMART" id="SM00112">
    <property type="entry name" value="CA"/>
    <property type="match status" value="2"/>
</dbReference>
<evidence type="ECO:0000256" key="3">
    <source>
        <dbReference type="ARBA" id="ARBA00022889"/>
    </source>
</evidence>
<feature type="domain" description="Cadherin" evidence="8">
    <location>
        <begin position="267"/>
        <end position="372"/>
    </location>
</feature>
<keyword evidence="4" id="KW-1133">Transmembrane helix</keyword>
<sequence length="381" mass="41623">AVPGSLVYQLLARDDDAGDNGEVKFYLSDGSGLVLATPAVSFQNESISYSLLINPSSLFSISGETGEISLMHSIDYEGDQHRYLMDSFSSSDPHGLSQTTLLGLVPVLSSELMVEEEQEANELEEQRSIYSKDGVPESVTTATSLLQVGHKGLLDCVGFLPCNAIHFLPGLCTASPSVPSVSASDCDSEENAELTYYMLSPDFTISPHGTIFPAGPLDYERPNHLYEFVVMAVDRGHAPRTGTTTVRIRMANINDEVPQFSQHYRTTVLAKDPDGNSITYKITTGNDMGNFVIDSQKVMEECQQYRERTSVLENQAVGSFVLQVQAVDANEVSNGRRTNITREIVATDGGNRRSSVELAITITNVKNQPPQWERTPSGTRP</sequence>
<dbReference type="GO" id="GO:0007156">
    <property type="term" value="P:homophilic cell adhesion via plasma membrane adhesion molecules"/>
    <property type="evidence" value="ECO:0007669"/>
    <property type="project" value="InterPro"/>
</dbReference>
<evidence type="ECO:0000256" key="2">
    <source>
        <dbReference type="ARBA" id="ARBA00022692"/>
    </source>
</evidence>
<dbReference type="Proteomes" id="UP001148018">
    <property type="component" value="Unassembled WGS sequence"/>
</dbReference>
<keyword evidence="7" id="KW-0106">Calcium</keyword>
<dbReference type="GO" id="GO:0005509">
    <property type="term" value="F:calcium ion binding"/>
    <property type="evidence" value="ECO:0007669"/>
    <property type="project" value="UniProtKB-UniRule"/>
</dbReference>
<feature type="domain" description="Cadherin" evidence="8">
    <location>
        <begin position="3"/>
        <end position="85"/>
    </location>
</feature>
<gene>
    <name evidence="9" type="ORF">NHX12_005302</name>
</gene>
<dbReference type="Pfam" id="PF00028">
    <property type="entry name" value="Cadherin"/>
    <property type="match status" value="1"/>
</dbReference>
<evidence type="ECO:0000256" key="6">
    <source>
        <dbReference type="ARBA" id="ARBA00023180"/>
    </source>
</evidence>
<keyword evidence="5" id="KW-0472">Membrane</keyword>
<dbReference type="InterPro" id="IPR015919">
    <property type="entry name" value="Cadherin-like_sf"/>
</dbReference>
<protein>
    <recommendedName>
        <fullName evidence="8">Cadherin domain-containing protein</fullName>
    </recommendedName>
</protein>
<dbReference type="PANTHER" id="PTHR24026">
    <property type="entry name" value="FAT ATYPICAL CADHERIN-RELATED"/>
    <property type="match status" value="1"/>
</dbReference>
<evidence type="ECO:0000256" key="4">
    <source>
        <dbReference type="ARBA" id="ARBA00022989"/>
    </source>
</evidence>
<evidence type="ECO:0000256" key="7">
    <source>
        <dbReference type="PROSITE-ProRule" id="PRU00043"/>
    </source>
</evidence>
<reference evidence="9" key="1">
    <citation type="submission" date="2022-07" db="EMBL/GenBank/DDBJ databases">
        <title>Chromosome-level genome of Muraenolepis orangiensis.</title>
        <authorList>
            <person name="Kim J."/>
        </authorList>
    </citation>
    <scope>NUCLEOTIDE SEQUENCE</scope>
    <source>
        <strain evidence="9">KU_S4_2022</strain>
        <tissue evidence="9">Muscle</tissue>
    </source>
</reference>
<evidence type="ECO:0000313" key="9">
    <source>
        <dbReference type="EMBL" id="KAJ3592964.1"/>
    </source>
</evidence>
<dbReference type="AlphaFoldDB" id="A0A9Q0DR37"/>
<feature type="non-terminal residue" evidence="9">
    <location>
        <position position="381"/>
    </location>
</feature>
<proteinExistence type="predicted"/>
<evidence type="ECO:0000256" key="1">
    <source>
        <dbReference type="ARBA" id="ARBA00004370"/>
    </source>
</evidence>
<dbReference type="SUPFAM" id="SSF49313">
    <property type="entry name" value="Cadherin-like"/>
    <property type="match status" value="3"/>
</dbReference>
<dbReference type="EMBL" id="JANIIK010000112">
    <property type="protein sequence ID" value="KAJ3592964.1"/>
    <property type="molecule type" value="Genomic_DNA"/>
</dbReference>
<evidence type="ECO:0000256" key="5">
    <source>
        <dbReference type="ARBA" id="ARBA00023136"/>
    </source>
</evidence>
<name>A0A9Q0DR37_9TELE</name>
<evidence type="ECO:0000259" key="8">
    <source>
        <dbReference type="PROSITE" id="PS50268"/>
    </source>
</evidence>
<dbReference type="Gene3D" id="2.60.40.60">
    <property type="entry name" value="Cadherins"/>
    <property type="match status" value="3"/>
</dbReference>
<keyword evidence="6" id="KW-0325">Glycoprotein</keyword>
<keyword evidence="2" id="KW-0812">Transmembrane</keyword>
<feature type="domain" description="Cadherin" evidence="8">
    <location>
        <begin position="178"/>
        <end position="260"/>
    </location>
</feature>
<keyword evidence="3" id="KW-0130">Cell adhesion</keyword>
<dbReference type="PROSITE" id="PS50268">
    <property type="entry name" value="CADHERIN_2"/>
    <property type="match status" value="3"/>
</dbReference>
<evidence type="ECO:0000313" key="10">
    <source>
        <dbReference type="Proteomes" id="UP001148018"/>
    </source>
</evidence>
<keyword evidence="10" id="KW-1185">Reference proteome</keyword>
<dbReference type="GO" id="GO:0016020">
    <property type="term" value="C:membrane"/>
    <property type="evidence" value="ECO:0007669"/>
    <property type="project" value="UniProtKB-SubCell"/>
</dbReference>
<organism evidence="9 10">
    <name type="scientific">Muraenolepis orangiensis</name>
    <name type="common">Patagonian moray cod</name>
    <dbReference type="NCBI Taxonomy" id="630683"/>
    <lineage>
        <taxon>Eukaryota</taxon>
        <taxon>Metazoa</taxon>
        <taxon>Chordata</taxon>
        <taxon>Craniata</taxon>
        <taxon>Vertebrata</taxon>
        <taxon>Euteleostomi</taxon>
        <taxon>Actinopterygii</taxon>
        <taxon>Neopterygii</taxon>
        <taxon>Teleostei</taxon>
        <taxon>Neoteleostei</taxon>
        <taxon>Acanthomorphata</taxon>
        <taxon>Zeiogadaria</taxon>
        <taxon>Gadariae</taxon>
        <taxon>Gadiformes</taxon>
        <taxon>Muraenolepidoidei</taxon>
        <taxon>Muraenolepididae</taxon>
        <taxon>Muraenolepis</taxon>
    </lineage>
</organism>
<dbReference type="PANTHER" id="PTHR24026:SF136">
    <property type="entry name" value="PROTOCADHERIN-23"/>
    <property type="match status" value="1"/>
</dbReference>
<dbReference type="PRINTS" id="PR00205">
    <property type="entry name" value="CADHERIN"/>
</dbReference>